<dbReference type="GO" id="GO:0019262">
    <property type="term" value="P:N-acetylneuraminate catabolic process"/>
    <property type="evidence" value="ECO:0007669"/>
    <property type="project" value="TreeGrafter"/>
</dbReference>
<dbReference type="NCBIfam" id="TIGR00502">
    <property type="entry name" value="nagB"/>
    <property type="match status" value="1"/>
</dbReference>
<dbReference type="GO" id="GO:0004342">
    <property type="term" value="F:glucosamine-6-phosphate deaminase activity"/>
    <property type="evidence" value="ECO:0007669"/>
    <property type="project" value="UniProtKB-UniRule"/>
</dbReference>
<dbReference type="GO" id="GO:0006046">
    <property type="term" value="P:N-acetylglucosamine catabolic process"/>
    <property type="evidence" value="ECO:0007669"/>
    <property type="project" value="UniProtKB-UniRule"/>
</dbReference>
<accession>A0A6J4Q3V9</accession>
<evidence type="ECO:0000256" key="2">
    <source>
        <dbReference type="ARBA" id="ARBA00023277"/>
    </source>
</evidence>
<dbReference type="InterPro" id="IPR006148">
    <property type="entry name" value="Glc/Gal-6P_isomerase"/>
</dbReference>
<keyword evidence="1 5" id="KW-0378">Hydrolase</keyword>
<evidence type="ECO:0000259" key="4">
    <source>
        <dbReference type="Pfam" id="PF01182"/>
    </source>
</evidence>
<name>A0A6J4Q3V9_9ACTN</name>
<dbReference type="Pfam" id="PF01182">
    <property type="entry name" value="Glucosamine_iso"/>
    <property type="match status" value="1"/>
</dbReference>
<dbReference type="CDD" id="cd01399">
    <property type="entry name" value="GlcN6P_deaminase"/>
    <property type="match status" value="1"/>
</dbReference>
<dbReference type="PANTHER" id="PTHR11280">
    <property type="entry name" value="GLUCOSAMINE-6-PHOSPHATE ISOMERASE"/>
    <property type="match status" value="1"/>
</dbReference>
<dbReference type="PANTHER" id="PTHR11280:SF5">
    <property type="entry name" value="GLUCOSAMINE-6-PHOSPHATE ISOMERASE"/>
    <property type="match status" value="1"/>
</dbReference>
<dbReference type="SUPFAM" id="SSF100950">
    <property type="entry name" value="NagB/RpiA/CoA transferase-like"/>
    <property type="match status" value="1"/>
</dbReference>
<sequence length="244" mass="26057">MLVADDYEAMSGAAAELVAGQLREKPDSVFLVPTGTTPLGMYRRLAAMHREEGVSFARATFFNLDEYLGLPADHPASYHAYMEENFYSRVDVDTARVHVPRGAAPEPEAECERYEAAIRDAGGADLCVLGIGRNGHIGFNEPGAPLSSRTRVVRLSESTREVNAVDFEGGLAPESAITVGMTTILESRTALLLASGANKAAAVAAAIDGKVSEAVPASALRRHGRATFIIERVAAWRLTRNTGV</sequence>
<dbReference type="EMBL" id="CADCUT010000188">
    <property type="protein sequence ID" value="CAA9429510.1"/>
    <property type="molecule type" value="Genomic_DNA"/>
</dbReference>
<keyword evidence="2" id="KW-0119">Carbohydrate metabolism</keyword>
<organism evidence="5">
    <name type="scientific">uncultured Rubrobacteraceae bacterium</name>
    <dbReference type="NCBI Taxonomy" id="349277"/>
    <lineage>
        <taxon>Bacteria</taxon>
        <taxon>Bacillati</taxon>
        <taxon>Actinomycetota</taxon>
        <taxon>Rubrobacteria</taxon>
        <taxon>Rubrobacterales</taxon>
        <taxon>Rubrobacteraceae</taxon>
        <taxon>environmental samples</taxon>
    </lineage>
</organism>
<evidence type="ECO:0000256" key="3">
    <source>
        <dbReference type="NCBIfam" id="TIGR00502"/>
    </source>
</evidence>
<protein>
    <recommendedName>
        <fullName evidence="3">Glucosamine-6-phosphate deaminase</fullName>
        <ecNumber evidence="3">3.5.99.6</ecNumber>
    </recommendedName>
</protein>
<evidence type="ECO:0000313" key="5">
    <source>
        <dbReference type="EMBL" id="CAA9429510.1"/>
    </source>
</evidence>
<dbReference type="GO" id="GO:0005737">
    <property type="term" value="C:cytoplasm"/>
    <property type="evidence" value="ECO:0007669"/>
    <property type="project" value="TreeGrafter"/>
</dbReference>
<reference evidence="5" key="1">
    <citation type="submission" date="2020-02" db="EMBL/GenBank/DDBJ databases">
        <authorList>
            <person name="Meier V. D."/>
        </authorList>
    </citation>
    <scope>NUCLEOTIDE SEQUENCE</scope>
    <source>
        <strain evidence="5">AVDCRST_MAG03</strain>
    </source>
</reference>
<dbReference type="AlphaFoldDB" id="A0A6J4Q3V9"/>
<gene>
    <name evidence="5" type="ORF">AVDCRST_MAG03-3130</name>
</gene>
<dbReference type="Gene3D" id="3.40.50.1360">
    <property type="match status" value="1"/>
</dbReference>
<dbReference type="EC" id="3.5.99.6" evidence="3"/>
<dbReference type="InterPro" id="IPR037171">
    <property type="entry name" value="NagB/RpiA_transferase-like"/>
</dbReference>
<evidence type="ECO:0000256" key="1">
    <source>
        <dbReference type="ARBA" id="ARBA00022801"/>
    </source>
</evidence>
<dbReference type="GO" id="GO:0005975">
    <property type="term" value="P:carbohydrate metabolic process"/>
    <property type="evidence" value="ECO:0007669"/>
    <property type="project" value="InterPro"/>
</dbReference>
<dbReference type="GO" id="GO:0042802">
    <property type="term" value="F:identical protein binding"/>
    <property type="evidence" value="ECO:0007669"/>
    <property type="project" value="TreeGrafter"/>
</dbReference>
<dbReference type="InterPro" id="IPR004547">
    <property type="entry name" value="Glucosamine6P_isomerase"/>
</dbReference>
<proteinExistence type="predicted"/>
<dbReference type="GO" id="GO:0006043">
    <property type="term" value="P:glucosamine catabolic process"/>
    <property type="evidence" value="ECO:0007669"/>
    <property type="project" value="TreeGrafter"/>
</dbReference>
<feature type="domain" description="Glucosamine/galactosamine-6-phosphate isomerase" evidence="4">
    <location>
        <begin position="14"/>
        <end position="225"/>
    </location>
</feature>